<dbReference type="RefSeq" id="WP_080732280.1">
    <property type="nucleotide sequence ID" value="NZ_JRPI02000135.1"/>
</dbReference>
<comment type="caution">
    <text evidence="1">The sequence shown here is derived from an EMBL/GenBank/DDBJ whole genome shotgun (WGS) entry which is preliminary data.</text>
</comment>
<evidence type="ECO:0000313" key="2">
    <source>
        <dbReference type="Proteomes" id="UP000029857"/>
    </source>
</evidence>
<gene>
    <name evidence="1" type="ORF">LS79_011305</name>
</gene>
<sequence length="59" mass="7019">MKRSETHDKLLQSLKESLNLLQESYNEFLEAKEYYEGNQLPDYIKTCLHSCYLSVFITL</sequence>
<name>A0A4U8U1N5_9HELI</name>
<proteinExistence type="predicted"/>
<dbReference type="AlphaFoldDB" id="A0A4U8U1N5"/>
<reference evidence="1 2" key="1">
    <citation type="journal article" date="2014" name="Genome Announc.">
        <title>Draft genome sequences of eight enterohepatic helicobacter species isolated from both laboratory and wild rodents.</title>
        <authorList>
            <person name="Sheh A."/>
            <person name="Shen Z."/>
            <person name="Fox J.G."/>
        </authorList>
    </citation>
    <scope>NUCLEOTIDE SEQUENCE [LARGE SCALE GENOMIC DNA]</scope>
    <source>
        <strain evidence="1 2">ATCC 49320</strain>
    </source>
</reference>
<protein>
    <submittedName>
        <fullName evidence="1">Uncharacterized protein</fullName>
    </submittedName>
</protein>
<evidence type="ECO:0000313" key="1">
    <source>
        <dbReference type="EMBL" id="TLE07270.1"/>
    </source>
</evidence>
<dbReference type="EMBL" id="JRPJ02000126">
    <property type="protein sequence ID" value="TLE07270.1"/>
    <property type="molecule type" value="Genomic_DNA"/>
</dbReference>
<organism evidence="1 2">
    <name type="scientific">Helicobacter bilis</name>
    <dbReference type="NCBI Taxonomy" id="37372"/>
    <lineage>
        <taxon>Bacteria</taxon>
        <taxon>Pseudomonadati</taxon>
        <taxon>Campylobacterota</taxon>
        <taxon>Epsilonproteobacteria</taxon>
        <taxon>Campylobacterales</taxon>
        <taxon>Helicobacteraceae</taxon>
        <taxon>Helicobacter</taxon>
    </lineage>
</organism>
<dbReference type="Proteomes" id="UP000029857">
    <property type="component" value="Unassembled WGS sequence"/>
</dbReference>
<accession>A0A4U8U1N5</accession>